<evidence type="ECO:0000313" key="3">
    <source>
        <dbReference type="Proteomes" id="UP000610746"/>
    </source>
</evidence>
<keyword evidence="3" id="KW-1185">Reference proteome</keyword>
<organism evidence="2 3">
    <name type="scientific">Frigoriflavimonas asaccharolytica</name>
    <dbReference type="NCBI Taxonomy" id="2735899"/>
    <lineage>
        <taxon>Bacteria</taxon>
        <taxon>Pseudomonadati</taxon>
        <taxon>Bacteroidota</taxon>
        <taxon>Flavobacteriia</taxon>
        <taxon>Flavobacteriales</taxon>
        <taxon>Weeksellaceae</taxon>
        <taxon>Frigoriflavimonas</taxon>
    </lineage>
</organism>
<sequence>MKTLIFIVILLLPTFIFSQQNNNSEAENYLKKSNSKRKTANILAISGGGLLLTGIVVSASNQHNQEFLPTNLVVGGSLITLGVLSALTSIPFYISSNHNTKKYLKIVPSAKLIPKNELNHNTNYAVIGINLNF</sequence>
<dbReference type="Proteomes" id="UP000610746">
    <property type="component" value="Unassembled WGS sequence"/>
</dbReference>
<reference evidence="2" key="1">
    <citation type="submission" date="2020-05" db="EMBL/GenBank/DDBJ databases">
        <title>Genomic Encyclopedia of Type Strains, Phase IV (KMG-V): Genome sequencing to study the core and pangenomes of soil and plant-associated prokaryotes.</title>
        <authorList>
            <person name="Whitman W."/>
        </authorList>
    </citation>
    <scope>NUCLEOTIDE SEQUENCE</scope>
    <source>
        <strain evidence="2">16F</strain>
    </source>
</reference>
<feature type="transmembrane region" description="Helical" evidence="1">
    <location>
        <begin position="72"/>
        <end position="94"/>
    </location>
</feature>
<proteinExistence type="predicted"/>
<dbReference type="RefSeq" id="WP_173778367.1">
    <property type="nucleotide sequence ID" value="NZ_JABSNO010000004.1"/>
</dbReference>
<evidence type="ECO:0000256" key="1">
    <source>
        <dbReference type="SAM" id="Phobius"/>
    </source>
</evidence>
<evidence type="ECO:0000313" key="2">
    <source>
        <dbReference type="EMBL" id="NRS91746.1"/>
    </source>
</evidence>
<dbReference type="AlphaFoldDB" id="A0A8J8G666"/>
<keyword evidence="1" id="KW-0472">Membrane</keyword>
<accession>A0A8J8G666</accession>
<feature type="transmembrane region" description="Helical" evidence="1">
    <location>
        <begin position="42"/>
        <end position="60"/>
    </location>
</feature>
<name>A0A8J8G666_9FLAO</name>
<keyword evidence="1" id="KW-1133">Transmembrane helix</keyword>
<protein>
    <submittedName>
        <fullName evidence="2">Putative membrane protein YdfJ with MMPL/SSD domain</fullName>
    </submittedName>
</protein>
<comment type="caution">
    <text evidence="2">The sequence shown here is derived from an EMBL/GenBank/DDBJ whole genome shotgun (WGS) entry which is preliminary data.</text>
</comment>
<keyword evidence="1" id="KW-0812">Transmembrane</keyword>
<gene>
    <name evidence="2" type="ORF">HNQ03_000813</name>
</gene>
<dbReference type="EMBL" id="JABSNO010000004">
    <property type="protein sequence ID" value="NRS91746.1"/>
    <property type="molecule type" value="Genomic_DNA"/>
</dbReference>